<gene>
    <name evidence="1" type="ORF">A3J00_03790</name>
</gene>
<evidence type="ECO:0000313" key="1">
    <source>
        <dbReference type="EMBL" id="OGZ30564.1"/>
    </source>
</evidence>
<dbReference type="AlphaFoldDB" id="A0A1G2EXM7"/>
<evidence type="ECO:0000313" key="2">
    <source>
        <dbReference type="Proteomes" id="UP000178428"/>
    </source>
</evidence>
<sequence length="119" mass="13743">MVIIKGRNKMPYIAPKDRQKLDPLIDELAEKIVAEAKGYEYDGAFAGLLNYTCTRLALKIIKLQFGKVRYWLLAIVCGTFKNVADEFYRRMGVPYEDKQIAKSGDVDLFKEFTKDIERL</sequence>
<organism evidence="1 2">
    <name type="scientific">Candidatus Niyogibacteria bacterium RIFCSPLOWO2_02_FULL_45_13</name>
    <dbReference type="NCBI Taxonomy" id="1801725"/>
    <lineage>
        <taxon>Bacteria</taxon>
        <taxon>Candidatus Niyogiibacteriota</taxon>
    </lineage>
</organism>
<comment type="caution">
    <text evidence="1">The sequence shown here is derived from an EMBL/GenBank/DDBJ whole genome shotgun (WGS) entry which is preliminary data.</text>
</comment>
<proteinExistence type="predicted"/>
<name>A0A1G2EXM7_9BACT</name>
<dbReference type="STRING" id="1801725.A3J00_03790"/>
<dbReference type="InterPro" id="IPR054194">
    <property type="entry name" value="DUF6899"/>
</dbReference>
<dbReference type="Pfam" id="PF21840">
    <property type="entry name" value="DUF6899"/>
    <property type="match status" value="1"/>
</dbReference>
<accession>A0A1G2EXM7</accession>
<dbReference type="Proteomes" id="UP000178428">
    <property type="component" value="Unassembled WGS sequence"/>
</dbReference>
<protein>
    <submittedName>
        <fullName evidence="1">Uncharacterized protein</fullName>
    </submittedName>
</protein>
<dbReference type="EMBL" id="MHMR01000019">
    <property type="protein sequence ID" value="OGZ30564.1"/>
    <property type="molecule type" value="Genomic_DNA"/>
</dbReference>
<reference evidence="1 2" key="1">
    <citation type="journal article" date="2016" name="Nat. Commun.">
        <title>Thousands of microbial genomes shed light on interconnected biogeochemical processes in an aquifer system.</title>
        <authorList>
            <person name="Anantharaman K."/>
            <person name="Brown C.T."/>
            <person name="Hug L.A."/>
            <person name="Sharon I."/>
            <person name="Castelle C.J."/>
            <person name="Probst A.J."/>
            <person name="Thomas B.C."/>
            <person name="Singh A."/>
            <person name="Wilkins M.J."/>
            <person name="Karaoz U."/>
            <person name="Brodie E.L."/>
            <person name="Williams K.H."/>
            <person name="Hubbard S.S."/>
            <person name="Banfield J.F."/>
        </authorList>
    </citation>
    <scope>NUCLEOTIDE SEQUENCE [LARGE SCALE GENOMIC DNA]</scope>
</reference>